<evidence type="ECO:0000313" key="4">
    <source>
        <dbReference type="Proteomes" id="UP000238274"/>
    </source>
</evidence>
<gene>
    <name evidence="3" type="ORF">PSHT_09599</name>
</gene>
<evidence type="ECO:0000256" key="2">
    <source>
        <dbReference type="SAM" id="SignalP"/>
    </source>
</evidence>
<feature type="region of interest" description="Disordered" evidence="1">
    <location>
        <begin position="536"/>
        <end position="555"/>
    </location>
</feature>
<dbReference type="Proteomes" id="UP000238274">
    <property type="component" value="Unassembled WGS sequence"/>
</dbReference>
<keyword evidence="2" id="KW-0732">Signal</keyword>
<name>A0A2S4VFI4_9BASI</name>
<comment type="caution">
    <text evidence="3">The sequence shown here is derived from an EMBL/GenBank/DDBJ whole genome shotgun (WGS) entry which is preliminary data.</text>
</comment>
<feature type="signal peptide" evidence="2">
    <location>
        <begin position="1"/>
        <end position="20"/>
    </location>
</feature>
<dbReference type="AlphaFoldDB" id="A0A2S4VFI4"/>
<feature type="region of interest" description="Disordered" evidence="1">
    <location>
        <begin position="69"/>
        <end position="92"/>
    </location>
</feature>
<dbReference type="VEuPathDB" id="FungiDB:PSHT_09599"/>
<reference evidence="4" key="3">
    <citation type="journal article" date="2018" name="Mol. Plant Microbe Interact.">
        <title>Genome sequence resources for the wheat stripe rust pathogen (Puccinia striiformis f. sp. tritici) and the barley stripe rust pathogen (Puccinia striiformis f. sp. hordei).</title>
        <authorList>
            <person name="Xia C."/>
            <person name="Wang M."/>
            <person name="Yin C."/>
            <person name="Cornejo O.E."/>
            <person name="Hulbert S.H."/>
            <person name="Chen X."/>
        </authorList>
    </citation>
    <scope>NUCLEOTIDE SEQUENCE [LARGE SCALE GENOMIC DNA]</scope>
    <source>
        <strain evidence="4">93TX-2</strain>
    </source>
</reference>
<dbReference type="EMBL" id="PKSM01000138">
    <property type="protein sequence ID" value="POW08268.1"/>
    <property type="molecule type" value="Genomic_DNA"/>
</dbReference>
<reference evidence="4" key="2">
    <citation type="journal article" date="2018" name="BMC Genomics">
        <title>Genomic insights into host adaptation between the wheat stripe rust pathogen (Puccinia striiformis f. sp. tritici) and the barley stripe rust pathogen (Puccinia striiformis f. sp. hordei).</title>
        <authorList>
            <person name="Xia C."/>
            <person name="Wang M."/>
            <person name="Yin C."/>
            <person name="Cornejo O.E."/>
            <person name="Hulbert S.H."/>
            <person name="Chen X."/>
        </authorList>
    </citation>
    <scope>NUCLEOTIDE SEQUENCE [LARGE SCALE GENOMIC DNA]</scope>
    <source>
        <strain evidence="4">93TX-2</strain>
    </source>
</reference>
<organism evidence="3 4">
    <name type="scientific">Puccinia striiformis</name>
    <dbReference type="NCBI Taxonomy" id="27350"/>
    <lineage>
        <taxon>Eukaryota</taxon>
        <taxon>Fungi</taxon>
        <taxon>Dikarya</taxon>
        <taxon>Basidiomycota</taxon>
        <taxon>Pucciniomycotina</taxon>
        <taxon>Pucciniomycetes</taxon>
        <taxon>Pucciniales</taxon>
        <taxon>Pucciniaceae</taxon>
        <taxon>Puccinia</taxon>
    </lineage>
</organism>
<protein>
    <submittedName>
        <fullName evidence="3">Uncharacterized protein</fullName>
    </submittedName>
</protein>
<proteinExistence type="predicted"/>
<reference evidence="3 4" key="1">
    <citation type="submission" date="2017-12" db="EMBL/GenBank/DDBJ databases">
        <title>Gene loss provides genomic basis for host adaptation in cereal stripe rust fungi.</title>
        <authorList>
            <person name="Xia C."/>
        </authorList>
    </citation>
    <scope>NUCLEOTIDE SEQUENCE [LARGE SCALE GENOMIC DNA]</scope>
    <source>
        <strain evidence="3 4">93TX-2</strain>
    </source>
</reference>
<evidence type="ECO:0000313" key="3">
    <source>
        <dbReference type="EMBL" id="POW08268.1"/>
    </source>
</evidence>
<feature type="compositionally biased region" description="Basic residues" evidence="1">
    <location>
        <begin position="566"/>
        <end position="575"/>
    </location>
</feature>
<feature type="region of interest" description="Disordered" evidence="1">
    <location>
        <begin position="200"/>
        <end position="222"/>
    </location>
</feature>
<feature type="compositionally biased region" description="Polar residues" evidence="1">
    <location>
        <begin position="204"/>
        <end position="220"/>
    </location>
</feature>
<sequence length="1231" mass="139108">MKAFSSQPWLLLLHTNTALSSMFAASPSRIEEEASAVRPTLSLEWQEDEIRKYLSEPLSFPQPTLPLGYSNPTFHTESNNPQGLQRHSPPNDYAFEVDHTPTTLPPSNGVLISNAVLLLKDVSTFKSDHTTCDLTYSSEVNSIGDLSCVGGLTFHAQLNPDHDPFARKRGGHESALKANSHLAPTRKEMKVTKDNKQKVLHVNNPDQELSESTQRSQSKGSEIGVDPTNIRLLLVDTLLSSSDVKIQIDNYDIFNGMMDKRRSELEKWKGQKGDKANDARTRVRILKFWRSVTKMSTFLIISHASLLNGQKDREITQSDVKDVLEFMRDFWEKMDRNEALKFRLYLVRNFIIKFPNLSPIPSLKSAMTKSVPPSNRFVQMKASSSRPWLLLLHVNTTLSSIFAASPSRIEEEALAVKPTLSLEWQEDEIYKYLSEPLSFPQPTLPLGYSKPVFHTLSNSHTQELQHQPAPDSLAFEVDHTPTTLFSSNGVLTSNPALSLEDPTSKGDRTAWDLTWRSGSASIADLAFVGGLTPDAQLTPDHNLFPRKRKGDESISKANSHLALARKQTKDKKKKVLHADPTEELPNPTQSNQSKGRKARVDPTNIRLLLVDTLLSSSNVKIQIENYDLFNEMMHTRIAEVQQWKGTKDGTANDVRARVRVLKFWKNVTKMSTFLIISHASLLNGNKDKEITQADVKDVLEFMKDFWAKMDRHETLVTSRLYTSIPKIPNLLDPNDIDTHKEGGKGKILWYEACKEIAEYWTERNTNPLWESSSNTNNSEKIQKAGTITRSFPPSNRFVQMKAFAGQPWLLLLHANTALSSIFAESSSRFEEEAVAVKPTLSLEWQEDEIRKYPSEPLSFPQPTLPLGYSNPTFLTRTSNPQELQHQPPLDVLAFEVDRTPTTPPPASNGVFTPGGVLSLEDVPTSKSDRNTCDLACSNESTSICDLSAFGGLTPDAQLTPNHNDFARKRKGNESVSTAESHLVLARKLMKVPMDKKEGVLYVDHPEELPGSTQSNQYSKGRKAGVDITNIRLLLVDTVLTLSDVKIQIENYGLFNEMMEKRVSELQEWNGQKEGTAMNDARARVRVLKFWKSVMIIIHASLLNGQMDKEITQGDVKNVLEFMKDLWEKMDKNETIVTSRLYTYLPKMPNLLDPDDIETHKEGHKGKILWYEASEEIVEYWTEKNMEPLCGSSSIDTNCEYDKFNIRKTFNFIIADKTTKRFRKTRQGANFI</sequence>
<evidence type="ECO:0000256" key="1">
    <source>
        <dbReference type="SAM" id="MobiDB-lite"/>
    </source>
</evidence>
<feature type="chain" id="PRO_5015752984" evidence="2">
    <location>
        <begin position="21"/>
        <end position="1231"/>
    </location>
</feature>
<feature type="region of interest" description="Disordered" evidence="1">
    <location>
        <begin position="563"/>
        <end position="598"/>
    </location>
</feature>
<accession>A0A2S4VFI4</accession>
<feature type="compositionally biased region" description="Polar residues" evidence="1">
    <location>
        <begin position="70"/>
        <end position="85"/>
    </location>
</feature>
<dbReference type="VEuPathDB" id="FungiDB:PSTT_03965"/>
<keyword evidence="4" id="KW-1185">Reference proteome</keyword>